<evidence type="ECO:0000313" key="2">
    <source>
        <dbReference type="EMBL" id="CAK9044947.1"/>
    </source>
</evidence>
<organism evidence="2 3">
    <name type="scientific">Durusdinium trenchii</name>
    <dbReference type="NCBI Taxonomy" id="1381693"/>
    <lineage>
        <taxon>Eukaryota</taxon>
        <taxon>Sar</taxon>
        <taxon>Alveolata</taxon>
        <taxon>Dinophyceae</taxon>
        <taxon>Suessiales</taxon>
        <taxon>Symbiodiniaceae</taxon>
        <taxon>Durusdinium</taxon>
    </lineage>
</organism>
<gene>
    <name evidence="2" type="ORF">CCMP2556_LOCUS23570</name>
</gene>
<reference evidence="2 3" key="1">
    <citation type="submission" date="2024-02" db="EMBL/GenBank/DDBJ databases">
        <authorList>
            <person name="Chen Y."/>
            <person name="Shah S."/>
            <person name="Dougan E. K."/>
            <person name="Thang M."/>
            <person name="Chan C."/>
        </authorList>
    </citation>
    <scope>NUCLEOTIDE SEQUENCE [LARGE SCALE GENOMIC DNA]</scope>
</reference>
<dbReference type="Proteomes" id="UP001642484">
    <property type="component" value="Unassembled WGS sequence"/>
</dbReference>
<proteinExistence type="predicted"/>
<sequence length="274" mass="30619">PSRAVWGVGLAGNVKKRTQAARLALCLALASTSKCTKAFTKHKGFQELCEMVGVELQAEKTVYEYVEKEQNSQDARDREEESREEESEWREEGWREEEWPQKEPPCKKFKGAQARGGPAQDENAPIPRDTPHWIFLDELPEHMEGYVQQGLVLATEGNTRKALYSTADDALGHVLVEDDVLFEDDADWTKFPEIAAALKTLGDREECITLAMSPSRAQWGIGVSMKGTLRHRAAKLALAAHLALEQAEFGEELPDLSDVASFADFVEEARDSRS</sequence>
<keyword evidence="3" id="KW-1185">Reference proteome</keyword>
<accession>A0ABP0M2N0</accession>
<comment type="caution">
    <text evidence="2">The sequence shown here is derived from an EMBL/GenBank/DDBJ whole genome shotgun (WGS) entry which is preliminary data.</text>
</comment>
<dbReference type="EMBL" id="CAXAMN010015080">
    <property type="protein sequence ID" value="CAK9044947.1"/>
    <property type="molecule type" value="Genomic_DNA"/>
</dbReference>
<feature type="non-terminal residue" evidence="2">
    <location>
        <position position="1"/>
    </location>
</feature>
<evidence type="ECO:0000313" key="3">
    <source>
        <dbReference type="Proteomes" id="UP001642484"/>
    </source>
</evidence>
<feature type="compositionally biased region" description="Basic and acidic residues" evidence="1">
    <location>
        <begin position="90"/>
        <end position="106"/>
    </location>
</feature>
<feature type="compositionally biased region" description="Basic and acidic residues" evidence="1">
    <location>
        <begin position="67"/>
        <end position="81"/>
    </location>
</feature>
<evidence type="ECO:0000256" key="1">
    <source>
        <dbReference type="SAM" id="MobiDB-lite"/>
    </source>
</evidence>
<feature type="region of interest" description="Disordered" evidence="1">
    <location>
        <begin position="67"/>
        <end position="128"/>
    </location>
</feature>
<name>A0ABP0M2N0_9DINO</name>
<protein>
    <submittedName>
        <fullName evidence="2">Uncharacterized protein</fullName>
    </submittedName>
</protein>